<dbReference type="eggNOG" id="ENOG5032QQA">
    <property type="taxonomic scope" value="Bacteria"/>
</dbReference>
<dbReference type="GO" id="GO:0003677">
    <property type="term" value="F:DNA binding"/>
    <property type="evidence" value="ECO:0007669"/>
    <property type="project" value="InterPro"/>
</dbReference>
<dbReference type="PATRIC" id="fig|158500.4.peg.3665"/>
<dbReference type="InterPro" id="IPR010982">
    <property type="entry name" value="Lambda_DNA-bd_dom_sf"/>
</dbReference>
<dbReference type="PROSITE" id="PS50943">
    <property type="entry name" value="HTH_CROC1"/>
    <property type="match status" value="1"/>
</dbReference>
<sequence length="365" mass="38768">MTTIDYHRMLVFPNRIRKFRKQLNIGSLLELSERLSGITYIRLSKIERGEIFARPDELRDLGRALGVDPMELLIDVDAPGFDIAAWAEPLHGPASADPEGELRAVLLAAALRARRGGDPALTIAVLESEYGIAPVVLSRIENALKPLERWNEDVRAALRRLFGAPDDKALMAEVEALHAAGDLDAVLPMVANPEIRLTKSRTRIAALKDELSGGAPEVAAPVAARATIPAPAPKTEPMAPDNAATLRLLPVLGTPLPGGLIAPTPTGAEVEAPRSAGPRAYGLRLGRPTLGAGLPGRATLVVDPDRYPATGGLAVVREGEALRVLSVAADRHGRMLGYSQSPDLEVMLDTLAPADVAAVLSAVFE</sequence>
<proteinExistence type="predicted"/>
<evidence type="ECO:0000313" key="3">
    <source>
        <dbReference type="EMBL" id="EZP80177.1"/>
    </source>
</evidence>
<reference evidence="3 4" key="1">
    <citation type="submission" date="2014-03" db="EMBL/GenBank/DDBJ databases">
        <title>Whole genome sequence of Novosphingobium resinovorum KF1.</title>
        <authorList>
            <person name="Gan H.M."/>
            <person name="Gan H.Y."/>
            <person name="Chew T.H."/>
            <person name="Savka M.A."/>
        </authorList>
    </citation>
    <scope>NUCLEOTIDE SEQUENCE [LARGE SCALE GENOMIC DNA]</scope>
    <source>
        <strain evidence="3 4">KF1</strain>
    </source>
</reference>
<dbReference type="STRING" id="158500.BES08_12150"/>
<dbReference type="RefSeq" id="WP_036527535.1">
    <property type="nucleotide sequence ID" value="NZ_JFYZ01000018.1"/>
</dbReference>
<accession>A0A031JUY2</accession>
<comment type="caution">
    <text evidence="3">The sequence shown here is derived from an EMBL/GenBank/DDBJ whole genome shotgun (WGS) entry which is preliminary data.</text>
</comment>
<name>A0A031JUY2_9SPHN</name>
<dbReference type="SUPFAM" id="SSF47413">
    <property type="entry name" value="lambda repressor-like DNA-binding domains"/>
    <property type="match status" value="1"/>
</dbReference>
<dbReference type="AlphaFoldDB" id="A0A031JUY2"/>
<evidence type="ECO:0000313" key="4">
    <source>
        <dbReference type="Proteomes" id="UP000024329"/>
    </source>
</evidence>
<feature type="region of interest" description="Disordered" evidence="1">
    <location>
        <begin position="260"/>
        <end position="280"/>
    </location>
</feature>
<evidence type="ECO:0000256" key="1">
    <source>
        <dbReference type="SAM" id="MobiDB-lite"/>
    </source>
</evidence>
<feature type="domain" description="HTH cro/C1-type" evidence="2">
    <location>
        <begin position="16"/>
        <end position="72"/>
    </location>
</feature>
<dbReference type="EMBL" id="JFYZ01000018">
    <property type="protein sequence ID" value="EZP80177.1"/>
    <property type="molecule type" value="Genomic_DNA"/>
</dbReference>
<dbReference type="Gene3D" id="1.10.260.40">
    <property type="entry name" value="lambda repressor-like DNA-binding domains"/>
    <property type="match status" value="1"/>
</dbReference>
<dbReference type="SMART" id="SM00530">
    <property type="entry name" value="HTH_XRE"/>
    <property type="match status" value="1"/>
</dbReference>
<organism evidence="3 4">
    <name type="scientific">Novosphingobium resinovorum</name>
    <dbReference type="NCBI Taxonomy" id="158500"/>
    <lineage>
        <taxon>Bacteria</taxon>
        <taxon>Pseudomonadati</taxon>
        <taxon>Pseudomonadota</taxon>
        <taxon>Alphaproteobacteria</taxon>
        <taxon>Sphingomonadales</taxon>
        <taxon>Sphingomonadaceae</taxon>
        <taxon>Novosphingobium</taxon>
    </lineage>
</organism>
<gene>
    <name evidence="3" type="ORF">BV97_03591</name>
</gene>
<evidence type="ECO:0000259" key="2">
    <source>
        <dbReference type="PROSITE" id="PS50943"/>
    </source>
</evidence>
<dbReference type="Proteomes" id="UP000024329">
    <property type="component" value="Unassembled WGS sequence"/>
</dbReference>
<protein>
    <submittedName>
        <fullName evidence="3">Helix-turn-helix domain protein</fullName>
    </submittedName>
</protein>
<dbReference type="CDD" id="cd00093">
    <property type="entry name" value="HTH_XRE"/>
    <property type="match status" value="1"/>
</dbReference>
<dbReference type="InterPro" id="IPR001387">
    <property type="entry name" value="Cro/C1-type_HTH"/>
</dbReference>